<gene>
    <name evidence="1" type="ORF">OTI717_LOCUS28655</name>
</gene>
<dbReference type="EMBL" id="CAJOAX010006887">
    <property type="protein sequence ID" value="CAF3994354.1"/>
    <property type="molecule type" value="Genomic_DNA"/>
</dbReference>
<proteinExistence type="predicted"/>
<dbReference type="Proteomes" id="UP000663823">
    <property type="component" value="Unassembled WGS sequence"/>
</dbReference>
<dbReference type="AlphaFoldDB" id="A0A819NDP1"/>
<comment type="caution">
    <text evidence="1">The sequence shown here is derived from an EMBL/GenBank/DDBJ whole genome shotgun (WGS) entry which is preliminary data.</text>
</comment>
<sequence>MNNDPSIEHDISSVVASIDTKVSILFNQLLTTNSLLSIKSNSNQSFFLHKPYRLVYSKKSDSNNNNNNNHFIKPINFEDETIHLNTLQKNIDQNIEKQKTILETISNQFQNVMIV</sequence>
<name>A0A819NDP1_9BILA</name>
<reference evidence="1" key="1">
    <citation type="submission" date="2021-02" db="EMBL/GenBank/DDBJ databases">
        <authorList>
            <person name="Nowell W R."/>
        </authorList>
    </citation>
    <scope>NUCLEOTIDE SEQUENCE</scope>
</reference>
<organism evidence="1 2">
    <name type="scientific">Rotaria sordida</name>
    <dbReference type="NCBI Taxonomy" id="392033"/>
    <lineage>
        <taxon>Eukaryota</taxon>
        <taxon>Metazoa</taxon>
        <taxon>Spiralia</taxon>
        <taxon>Gnathifera</taxon>
        <taxon>Rotifera</taxon>
        <taxon>Eurotatoria</taxon>
        <taxon>Bdelloidea</taxon>
        <taxon>Philodinida</taxon>
        <taxon>Philodinidae</taxon>
        <taxon>Rotaria</taxon>
    </lineage>
</organism>
<evidence type="ECO:0000313" key="2">
    <source>
        <dbReference type="Proteomes" id="UP000663823"/>
    </source>
</evidence>
<evidence type="ECO:0000313" key="1">
    <source>
        <dbReference type="EMBL" id="CAF3994354.1"/>
    </source>
</evidence>
<protein>
    <submittedName>
        <fullName evidence="1">Uncharacterized protein</fullName>
    </submittedName>
</protein>
<accession>A0A819NDP1</accession>